<dbReference type="Gene3D" id="2.60.40.10">
    <property type="entry name" value="Immunoglobulins"/>
    <property type="match status" value="1"/>
</dbReference>
<dbReference type="STRING" id="1409788.NC99_43200"/>
<dbReference type="Proteomes" id="UP000036958">
    <property type="component" value="Unassembled WGS sequence"/>
</dbReference>
<feature type="domain" description="AMP-activated protein kinase glycogen-binding" evidence="1">
    <location>
        <begin position="27"/>
        <end position="100"/>
    </location>
</feature>
<reference evidence="3" key="1">
    <citation type="submission" date="2015-07" db="EMBL/GenBank/DDBJ databases">
        <title>Genome sequencing of Sunxiuqinia dokdonensis strain SK.</title>
        <authorList>
            <person name="Ahn S."/>
            <person name="Kim B.-C."/>
        </authorList>
    </citation>
    <scope>NUCLEOTIDE SEQUENCE [LARGE SCALE GENOMIC DNA]</scope>
    <source>
        <strain evidence="3">SK</strain>
    </source>
</reference>
<dbReference type="CDD" id="cd07184">
    <property type="entry name" value="E_set_Isoamylase_like_N"/>
    <property type="match status" value="1"/>
</dbReference>
<dbReference type="Pfam" id="PF16561">
    <property type="entry name" value="AMPK1_CBM"/>
    <property type="match status" value="1"/>
</dbReference>
<dbReference type="SUPFAM" id="SSF81296">
    <property type="entry name" value="E set domains"/>
    <property type="match status" value="1"/>
</dbReference>
<dbReference type="OrthoDB" id="5451596at2"/>
<dbReference type="GO" id="GO:0016787">
    <property type="term" value="F:hydrolase activity"/>
    <property type="evidence" value="ECO:0007669"/>
    <property type="project" value="UniProtKB-KW"/>
</dbReference>
<evidence type="ECO:0000259" key="1">
    <source>
        <dbReference type="Pfam" id="PF16561"/>
    </source>
</evidence>
<keyword evidence="2" id="KW-0378">Hydrolase</keyword>
<dbReference type="RefSeq" id="WP_053188132.1">
    <property type="nucleotide sequence ID" value="NZ_LGIA01000208.1"/>
</dbReference>
<evidence type="ECO:0000313" key="3">
    <source>
        <dbReference type="Proteomes" id="UP000036958"/>
    </source>
</evidence>
<organism evidence="2 3">
    <name type="scientific">Sunxiuqinia dokdonensis</name>
    <dbReference type="NCBI Taxonomy" id="1409788"/>
    <lineage>
        <taxon>Bacteria</taxon>
        <taxon>Pseudomonadati</taxon>
        <taxon>Bacteroidota</taxon>
        <taxon>Bacteroidia</taxon>
        <taxon>Marinilabiliales</taxon>
        <taxon>Prolixibacteraceae</taxon>
        <taxon>Sunxiuqinia</taxon>
    </lineage>
</organism>
<accession>A0A0L8V3S5</accession>
<protein>
    <submittedName>
        <fullName evidence="2">Glycoside hydrolase</fullName>
    </submittedName>
</protein>
<dbReference type="EMBL" id="LGIA01000208">
    <property type="protein sequence ID" value="KOH42877.1"/>
    <property type="molecule type" value="Genomic_DNA"/>
</dbReference>
<proteinExistence type="predicted"/>
<comment type="caution">
    <text evidence="2">The sequence shown here is derived from an EMBL/GenBank/DDBJ whole genome shotgun (WGS) entry which is preliminary data.</text>
</comment>
<dbReference type="InterPro" id="IPR032640">
    <property type="entry name" value="AMPK1_CBM"/>
</dbReference>
<keyword evidence="3" id="KW-1185">Reference proteome</keyword>
<sequence>MSLKKQVLKSKPVCKVTFRVSKGLIGQAESVSLVGDFNGWDTAASPMSKLKTGEFTSQLTLEKGKAYEFRYLVDGQKWLNEPDADRFVANSFGEENSVIEAN</sequence>
<name>A0A0L8V3S5_9BACT</name>
<evidence type="ECO:0000313" key="2">
    <source>
        <dbReference type="EMBL" id="KOH42877.1"/>
    </source>
</evidence>
<gene>
    <name evidence="2" type="ORF">NC99_43200</name>
</gene>
<dbReference type="InterPro" id="IPR014756">
    <property type="entry name" value="Ig_E-set"/>
</dbReference>
<dbReference type="AlphaFoldDB" id="A0A0L8V3S5"/>
<dbReference type="InterPro" id="IPR013783">
    <property type="entry name" value="Ig-like_fold"/>
</dbReference>